<dbReference type="PANTHER" id="PTHR43190:SF3">
    <property type="entry name" value="N-ACETYL-D-GLUCOSAMINE KINASE"/>
    <property type="match status" value="1"/>
</dbReference>
<proteinExistence type="predicted"/>
<feature type="domain" description="ATPase BadF/BadG/BcrA/BcrD type" evidence="1">
    <location>
        <begin position="5"/>
        <end position="304"/>
    </location>
</feature>
<dbReference type="PANTHER" id="PTHR43190">
    <property type="entry name" value="N-ACETYL-D-GLUCOSAMINE KINASE"/>
    <property type="match status" value="1"/>
</dbReference>
<dbReference type="EMBL" id="JBDXSU010000001">
    <property type="protein sequence ID" value="MFB5188767.1"/>
    <property type="molecule type" value="Genomic_DNA"/>
</dbReference>
<keyword evidence="3" id="KW-1185">Reference proteome</keyword>
<dbReference type="InterPro" id="IPR043129">
    <property type="entry name" value="ATPase_NBD"/>
</dbReference>
<protein>
    <submittedName>
        <fullName evidence="2">BadF/BadG/BcrA/BcrD ATPase family protein</fullName>
    </submittedName>
</protein>
<name>A0ABV5A8X9_9BACL</name>
<evidence type="ECO:0000313" key="3">
    <source>
        <dbReference type="Proteomes" id="UP001579974"/>
    </source>
</evidence>
<dbReference type="Pfam" id="PF01869">
    <property type="entry name" value="BcrAD_BadFG"/>
    <property type="match status" value="1"/>
</dbReference>
<dbReference type="RefSeq" id="WP_275475605.1">
    <property type="nucleotide sequence ID" value="NZ_CP162940.1"/>
</dbReference>
<dbReference type="CDD" id="cd24007">
    <property type="entry name" value="ASKHA_NBD_eukNAGK-like"/>
    <property type="match status" value="1"/>
</dbReference>
<dbReference type="Proteomes" id="UP001579974">
    <property type="component" value="Unassembled WGS sequence"/>
</dbReference>
<dbReference type="SUPFAM" id="SSF53067">
    <property type="entry name" value="Actin-like ATPase domain"/>
    <property type="match status" value="2"/>
</dbReference>
<dbReference type="InterPro" id="IPR052519">
    <property type="entry name" value="Euk-type_GlcNAc_Kinase"/>
</dbReference>
<organism evidence="2 3">
    <name type="scientific">Alicyclobacillus fastidiosus</name>
    <dbReference type="NCBI Taxonomy" id="392011"/>
    <lineage>
        <taxon>Bacteria</taxon>
        <taxon>Bacillati</taxon>
        <taxon>Bacillota</taxon>
        <taxon>Bacilli</taxon>
        <taxon>Bacillales</taxon>
        <taxon>Alicyclobacillaceae</taxon>
        <taxon>Alicyclobacillus</taxon>
    </lineage>
</organism>
<dbReference type="InterPro" id="IPR002731">
    <property type="entry name" value="ATPase_BadF"/>
</dbReference>
<dbReference type="Gene3D" id="3.30.420.40">
    <property type="match status" value="2"/>
</dbReference>
<sequence>MKHVLGLDGGGSKTFAVVVNEQGELLGKGVAGHGNYQNASVGIDGALANYKAAILQALSEADLTIEQIDFAQFGLAGADREKDFRILRPAVASLGFRNWDIVCDTYEGLRTGSRDNVGVVLVCGSGTNAAGRNPAGETKQIGGFGYLFGDTAGGHHLAQEAFRAACRDFERRGPSTLLRQKIPSYYGMCDMGEVLDYYYDHELYHTHLDMCKLLHEAADEGDEVSIRILECVGRELGLAANSVIDHLGGFDGMDIPIVLVGSVIQQGRSPFLLRALRDEIQKKHETFHLVIPEMAPAFGAALIGMDRLGIHASQTIEDKFISYGGYQ</sequence>
<accession>A0ABV5A8X9</accession>
<reference evidence="2 3" key="1">
    <citation type="journal article" date="2024" name="Int. J. Mol. Sci.">
        <title>Exploration of Alicyclobacillus spp. Genome in Search of Antibiotic Resistance.</title>
        <authorList>
            <person name="Bucka-Kolendo J."/>
            <person name="Kiousi D.E."/>
            <person name="Dekowska A."/>
            <person name="Mikolajczuk-Szczyrba A."/>
            <person name="Karadedos D.M."/>
            <person name="Michael P."/>
            <person name="Galanis A."/>
            <person name="Sokolowska B."/>
        </authorList>
    </citation>
    <scope>NUCLEOTIDE SEQUENCE [LARGE SCALE GENOMIC DNA]</scope>
    <source>
        <strain evidence="2 3">KKP 3000</strain>
    </source>
</reference>
<gene>
    <name evidence="2" type="ORF">KKP3000_001200</name>
</gene>
<evidence type="ECO:0000313" key="2">
    <source>
        <dbReference type="EMBL" id="MFB5188767.1"/>
    </source>
</evidence>
<evidence type="ECO:0000259" key="1">
    <source>
        <dbReference type="Pfam" id="PF01869"/>
    </source>
</evidence>
<comment type="caution">
    <text evidence="2">The sequence shown here is derived from an EMBL/GenBank/DDBJ whole genome shotgun (WGS) entry which is preliminary data.</text>
</comment>